<reference evidence="1 2" key="1">
    <citation type="journal article" date="2009" name="Nat. Biotechnol.">
        <title>Genome sequence of the recombinant protein production host Pichia pastoris.</title>
        <authorList>
            <person name="De Schutter K."/>
            <person name="Lin Y.C."/>
            <person name="Tiels P."/>
            <person name="Van Hecke A."/>
            <person name="Glinka S."/>
            <person name="Weber-Lehmann J."/>
            <person name="Rouze P."/>
            <person name="Van de Peer Y."/>
            <person name="Callewaert N."/>
        </authorList>
    </citation>
    <scope>NUCLEOTIDE SEQUENCE [LARGE SCALE GENOMIC DNA]</scope>
    <source>
        <strain evidence="2">GS115 / ATCC 20864</strain>
    </source>
</reference>
<accession>C4QZT0</accession>
<protein>
    <submittedName>
        <fullName evidence="1">Uncharacterized protein</fullName>
    </submittedName>
</protein>
<dbReference type="EMBL" id="FN392320">
    <property type="protein sequence ID" value="CAY68754.1"/>
    <property type="molecule type" value="Genomic_DNA"/>
</dbReference>
<evidence type="ECO:0000313" key="2">
    <source>
        <dbReference type="Proteomes" id="UP000000314"/>
    </source>
</evidence>
<name>C4QZT0_KOMPG</name>
<dbReference type="GeneID" id="8198531"/>
<dbReference type="RefSeq" id="XP_002491034.1">
    <property type="nucleotide sequence ID" value="XM_002490989.1"/>
</dbReference>
<organism evidence="1 2">
    <name type="scientific">Komagataella phaffii (strain GS115 / ATCC 20864)</name>
    <name type="common">Yeast</name>
    <name type="synonym">Pichia pastoris</name>
    <dbReference type="NCBI Taxonomy" id="644223"/>
    <lineage>
        <taxon>Eukaryota</taxon>
        <taxon>Fungi</taxon>
        <taxon>Dikarya</taxon>
        <taxon>Ascomycota</taxon>
        <taxon>Saccharomycotina</taxon>
        <taxon>Pichiomycetes</taxon>
        <taxon>Pichiales</taxon>
        <taxon>Pichiaceae</taxon>
        <taxon>Komagataella</taxon>
    </lineage>
</organism>
<keyword evidence="2" id="KW-1185">Reference proteome</keyword>
<dbReference type="AlphaFoldDB" id="C4QZT0"/>
<evidence type="ECO:0000313" key="1">
    <source>
        <dbReference type="EMBL" id="CAY68754.1"/>
    </source>
</evidence>
<proteinExistence type="predicted"/>
<gene>
    <name evidence="1" type="ordered locus">PAS_chr2-1_0147</name>
</gene>
<dbReference type="HOGENOM" id="CLU_2723051_0_0_1"/>
<dbReference type="InParanoid" id="C4QZT0"/>
<dbReference type="KEGG" id="ppa:PAS_chr2-1_0147"/>
<sequence length="72" mass="8341">MIRDLVMSHRYLSVIFQGKCWQVTPDGKRDEVRRWGHTNHSSVELLLNTKCSNVFFPEQSHLGLPSFKDGIP</sequence>
<dbReference type="Proteomes" id="UP000000314">
    <property type="component" value="Chromosome 2"/>
</dbReference>